<dbReference type="InterPro" id="IPR038377">
    <property type="entry name" value="Na/Glc_symporter_sf"/>
</dbReference>
<dbReference type="AlphaFoldDB" id="A0ABD3VDK7"/>
<evidence type="ECO:0000256" key="12">
    <source>
        <dbReference type="SAM" id="Phobius"/>
    </source>
</evidence>
<comment type="similarity">
    <text evidence="2 11">Belongs to the sodium:solute symporter (SSF) (TC 2.A.21) family.</text>
</comment>
<name>A0ABD3VDK7_SINWO</name>
<evidence type="ECO:0000313" key="14">
    <source>
        <dbReference type="Proteomes" id="UP001634394"/>
    </source>
</evidence>
<evidence type="ECO:0008006" key="15">
    <source>
        <dbReference type="Google" id="ProtNLM"/>
    </source>
</evidence>
<keyword evidence="10" id="KW-0739">Sodium transport</keyword>
<keyword evidence="14" id="KW-1185">Reference proteome</keyword>
<dbReference type="CDD" id="cd11492">
    <property type="entry name" value="SLC5sbd_NIS-SMVT"/>
    <property type="match status" value="1"/>
</dbReference>
<keyword evidence="3" id="KW-0813">Transport</keyword>
<keyword evidence="8" id="KW-0406">Ion transport</keyword>
<feature type="transmembrane region" description="Helical" evidence="12">
    <location>
        <begin position="449"/>
        <end position="469"/>
    </location>
</feature>
<organism evidence="13 14">
    <name type="scientific">Sinanodonta woodiana</name>
    <name type="common">Chinese pond mussel</name>
    <name type="synonym">Anodonta woodiana</name>
    <dbReference type="NCBI Taxonomy" id="1069815"/>
    <lineage>
        <taxon>Eukaryota</taxon>
        <taxon>Metazoa</taxon>
        <taxon>Spiralia</taxon>
        <taxon>Lophotrochozoa</taxon>
        <taxon>Mollusca</taxon>
        <taxon>Bivalvia</taxon>
        <taxon>Autobranchia</taxon>
        <taxon>Heteroconchia</taxon>
        <taxon>Palaeoheterodonta</taxon>
        <taxon>Unionida</taxon>
        <taxon>Unionoidea</taxon>
        <taxon>Unionidae</taxon>
        <taxon>Unioninae</taxon>
        <taxon>Sinanodonta</taxon>
    </lineage>
</organism>
<feature type="transmembrane region" description="Helical" evidence="12">
    <location>
        <begin position="411"/>
        <end position="437"/>
    </location>
</feature>
<feature type="transmembrane region" description="Helical" evidence="12">
    <location>
        <begin position="12"/>
        <end position="31"/>
    </location>
</feature>
<evidence type="ECO:0000256" key="11">
    <source>
        <dbReference type="RuleBase" id="RU362091"/>
    </source>
</evidence>
<dbReference type="PROSITE" id="PS50283">
    <property type="entry name" value="NA_SOLUT_SYMP_3"/>
    <property type="match status" value="1"/>
</dbReference>
<feature type="transmembrane region" description="Helical" evidence="12">
    <location>
        <begin position="337"/>
        <end position="361"/>
    </location>
</feature>
<dbReference type="GO" id="GO:0006814">
    <property type="term" value="P:sodium ion transport"/>
    <property type="evidence" value="ECO:0007669"/>
    <property type="project" value="UniProtKB-KW"/>
</dbReference>
<evidence type="ECO:0000256" key="1">
    <source>
        <dbReference type="ARBA" id="ARBA00004651"/>
    </source>
</evidence>
<evidence type="ECO:0000256" key="2">
    <source>
        <dbReference type="ARBA" id="ARBA00006434"/>
    </source>
</evidence>
<dbReference type="PANTHER" id="PTHR42985:SF2">
    <property type="entry name" value="SODIUM-DEPENDENT MULTIVITAMIN TRANSPORTER"/>
    <property type="match status" value="1"/>
</dbReference>
<gene>
    <name evidence="13" type="ORF">ACJMK2_009878</name>
</gene>
<keyword evidence="4" id="KW-1003">Cell membrane</keyword>
<reference evidence="13 14" key="1">
    <citation type="submission" date="2024-11" db="EMBL/GenBank/DDBJ databases">
        <title>Chromosome-level genome assembly of the freshwater bivalve Anodonta woodiana.</title>
        <authorList>
            <person name="Chen X."/>
        </authorList>
    </citation>
    <scope>NUCLEOTIDE SEQUENCE [LARGE SCALE GENOMIC DNA]</scope>
    <source>
        <strain evidence="13">MN2024</strain>
        <tissue evidence="13">Gills</tissue>
    </source>
</reference>
<evidence type="ECO:0000256" key="7">
    <source>
        <dbReference type="ARBA" id="ARBA00023053"/>
    </source>
</evidence>
<proteinExistence type="inferred from homology"/>
<keyword evidence="5 12" id="KW-0812">Transmembrane</keyword>
<feature type="transmembrane region" description="Helical" evidence="12">
    <location>
        <begin position="238"/>
        <end position="256"/>
    </location>
</feature>
<accession>A0ABD3VDK7</accession>
<evidence type="ECO:0000256" key="6">
    <source>
        <dbReference type="ARBA" id="ARBA00022989"/>
    </source>
</evidence>
<evidence type="ECO:0000256" key="10">
    <source>
        <dbReference type="ARBA" id="ARBA00023201"/>
    </source>
</evidence>
<feature type="transmembrane region" description="Helical" evidence="12">
    <location>
        <begin position="123"/>
        <end position="145"/>
    </location>
</feature>
<dbReference type="PANTHER" id="PTHR42985">
    <property type="entry name" value="SODIUM-COUPLED MONOCARBOXYLATE TRANSPORTER"/>
    <property type="match status" value="1"/>
</dbReference>
<dbReference type="EMBL" id="JBJQND010000012">
    <property type="protein sequence ID" value="KAL3859670.1"/>
    <property type="molecule type" value="Genomic_DNA"/>
</dbReference>
<dbReference type="Gene3D" id="1.20.1730.10">
    <property type="entry name" value="Sodium/glucose cotransporter"/>
    <property type="match status" value="1"/>
</dbReference>
<dbReference type="InterPro" id="IPR051163">
    <property type="entry name" value="Sodium:Solute_Symporter_SSF"/>
</dbReference>
<evidence type="ECO:0000256" key="5">
    <source>
        <dbReference type="ARBA" id="ARBA00022692"/>
    </source>
</evidence>
<feature type="transmembrane region" description="Helical" evidence="12">
    <location>
        <begin position="382"/>
        <end position="405"/>
    </location>
</feature>
<feature type="transmembrane region" description="Helical" evidence="12">
    <location>
        <begin position="51"/>
        <end position="69"/>
    </location>
</feature>
<feature type="transmembrane region" description="Helical" evidence="12">
    <location>
        <begin position="157"/>
        <end position="176"/>
    </location>
</feature>
<sequence>MANVKEFHWADYLIFSLTLVISAAIGIFFAWKDRNKQNTGEFLLGGRSMGILPVSLSLMATLLNAVMVLGVPAEVYYNGSIYWLILFSNFITYPVAAHAFLPVFHDLGLTSAYEYLELRFNKLVRVVGCLLFIIGMILSMAMGLYAPALALNQVMKFDMLLSILVIGAVCTFYTAIGGLKAVMWTDSFQMIIIVAGFLAVAIQGTTEVGGFDVVWERALNGSRLNLNNFDLNPLERHTFWGLIIGGSITSLTAYGGNQAMIQRYLSMENTKKAKIALYLQLPAGIAVTSMFVYGGLVLYAKYSLADPLMSCIIRQPDQLMPWMTMDVLGDFHGFPGLLLACIFSASLSTVSSGINAIALVIMMDMVEPVYESVKGVKMTEKASTIISKIMAFASGGLTIGLAYLAEYFGKLILQVALSIFGVLGGPLLGVFVCAMFIPTVNSIGAMAGMMASLVICFWLAIGSIVMANANTPPSPCDAPQSANVTNMTTVAMMSTTTAAPMPPKELSGLDQFYSISYLWYSLIAVIVAVVVAVIVSCLTGGTKNRPVPRKFLSPLYYQMHSFGRIKDEEITYEEPIQKNKVSPANDGTDMNNGDVIVKNGDLKNGDLFYVSMSSPELQKKHVNNEPTVNGTSYNPYSDISSEIVDNLHQNTTQF</sequence>
<feature type="transmembrane region" description="Helical" evidence="12">
    <location>
        <begin position="188"/>
        <end position="206"/>
    </location>
</feature>
<evidence type="ECO:0000256" key="3">
    <source>
        <dbReference type="ARBA" id="ARBA00022448"/>
    </source>
</evidence>
<evidence type="ECO:0000256" key="4">
    <source>
        <dbReference type="ARBA" id="ARBA00022475"/>
    </source>
</evidence>
<comment type="subcellular location">
    <subcellularLocation>
        <location evidence="1">Cell membrane</location>
        <topology evidence="1">Multi-pass membrane protein</topology>
    </subcellularLocation>
</comment>
<evidence type="ECO:0000313" key="13">
    <source>
        <dbReference type="EMBL" id="KAL3859670.1"/>
    </source>
</evidence>
<feature type="transmembrane region" description="Helical" evidence="12">
    <location>
        <begin position="277"/>
        <end position="300"/>
    </location>
</feature>
<dbReference type="GO" id="GO:0005886">
    <property type="term" value="C:plasma membrane"/>
    <property type="evidence" value="ECO:0007669"/>
    <property type="project" value="UniProtKB-SubCell"/>
</dbReference>
<comment type="caution">
    <text evidence="13">The sequence shown here is derived from an EMBL/GenBank/DDBJ whole genome shotgun (WGS) entry which is preliminary data.</text>
</comment>
<dbReference type="GO" id="GO:0022857">
    <property type="term" value="F:transmembrane transporter activity"/>
    <property type="evidence" value="ECO:0007669"/>
    <property type="project" value="UniProtKB-ARBA"/>
</dbReference>
<keyword evidence="7" id="KW-0915">Sodium</keyword>
<evidence type="ECO:0000256" key="8">
    <source>
        <dbReference type="ARBA" id="ARBA00023065"/>
    </source>
</evidence>
<evidence type="ECO:0000256" key="9">
    <source>
        <dbReference type="ARBA" id="ARBA00023136"/>
    </source>
</evidence>
<dbReference type="InterPro" id="IPR001734">
    <property type="entry name" value="Na/solute_symporter"/>
</dbReference>
<feature type="transmembrane region" description="Helical" evidence="12">
    <location>
        <begin position="517"/>
        <end position="540"/>
    </location>
</feature>
<keyword evidence="9 12" id="KW-0472">Membrane</keyword>
<feature type="transmembrane region" description="Helical" evidence="12">
    <location>
        <begin position="81"/>
        <end position="103"/>
    </location>
</feature>
<dbReference type="Pfam" id="PF00474">
    <property type="entry name" value="SSF"/>
    <property type="match status" value="1"/>
</dbReference>
<keyword evidence="6 12" id="KW-1133">Transmembrane helix</keyword>
<dbReference type="NCBIfam" id="TIGR00813">
    <property type="entry name" value="sss"/>
    <property type="match status" value="1"/>
</dbReference>
<protein>
    <recommendedName>
        <fullName evidence="15">Sodium-coupled monocarboxylate transporter 1</fullName>
    </recommendedName>
</protein>
<dbReference type="Proteomes" id="UP001634394">
    <property type="component" value="Unassembled WGS sequence"/>
</dbReference>